<dbReference type="AlphaFoldDB" id="A0A5M3X2Q0"/>
<dbReference type="Pfam" id="PF03972">
    <property type="entry name" value="MmgE_PrpD_N"/>
    <property type="match status" value="1"/>
</dbReference>
<dbReference type="GO" id="GO:0016829">
    <property type="term" value="F:lyase activity"/>
    <property type="evidence" value="ECO:0007669"/>
    <property type="project" value="InterPro"/>
</dbReference>
<evidence type="ECO:0000313" key="4">
    <source>
        <dbReference type="EMBL" id="GES13093.1"/>
    </source>
</evidence>
<proteinExistence type="inferred from homology"/>
<dbReference type="SUPFAM" id="SSF103378">
    <property type="entry name" value="2-methylcitrate dehydratase PrpD"/>
    <property type="match status" value="1"/>
</dbReference>
<dbReference type="InterPro" id="IPR045337">
    <property type="entry name" value="MmgE_PrpD_C"/>
</dbReference>
<gene>
    <name evidence="4" type="ORF">Amac_066900</name>
</gene>
<dbReference type="InterPro" id="IPR042183">
    <property type="entry name" value="MmgE/PrpD_sf_1"/>
</dbReference>
<dbReference type="PANTHER" id="PTHR16943:SF8">
    <property type="entry name" value="2-METHYLCITRATE DEHYDRATASE"/>
    <property type="match status" value="1"/>
</dbReference>
<evidence type="ECO:0000256" key="1">
    <source>
        <dbReference type="ARBA" id="ARBA00006174"/>
    </source>
</evidence>
<dbReference type="Proteomes" id="UP000331127">
    <property type="component" value="Unassembled WGS sequence"/>
</dbReference>
<evidence type="ECO:0008006" key="6">
    <source>
        <dbReference type="Google" id="ProtNLM"/>
    </source>
</evidence>
<comment type="caution">
    <text evidence="4">The sequence shown here is derived from an EMBL/GenBank/DDBJ whole genome shotgun (WGS) entry which is preliminary data.</text>
</comment>
<dbReference type="Gene3D" id="3.30.1330.120">
    <property type="entry name" value="2-methylcitrate dehydratase PrpD"/>
    <property type="match status" value="1"/>
</dbReference>
<dbReference type="InterPro" id="IPR005656">
    <property type="entry name" value="MmgE_PrpD"/>
</dbReference>
<protein>
    <recommendedName>
        <fullName evidence="6">MmgE/PrpD family protein</fullName>
    </recommendedName>
</protein>
<feature type="domain" description="MmgE/PrpD N-terminal" evidence="2">
    <location>
        <begin position="6"/>
        <end position="240"/>
    </location>
</feature>
<name>A0A5M3X2Q0_9ACTN</name>
<comment type="similarity">
    <text evidence="1">Belongs to the PrpD family.</text>
</comment>
<dbReference type="EMBL" id="BLAE01000042">
    <property type="protein sequence ID" value="GES13093.1"/>
    <property type="molecule type" value="Genomic_DNA"/>
</dbReference>
<dbReference type="Gene3D" id="1.10.4100.10">
    <property type="entry name" value="2-methylcitrate dehydratase PrpD"/>
    <property type="match status" value="1"/>
</dbReference>
<reference evidence="4 5" key="1">
    <citation type="submission" date="2019-10" db="EMBL/GenBank/DDBJ databases">
        <title>Whole genome shotgun sequence of Acrocarpospora macrocephala NBRC 16266.</title>
        <authorList>
            <person name="Ichikawa N."/>
            <person name="Kimura A."/>
            <person name="Kitahashi Y."/>
            <person name="Komaki H."/>
            <person name="Oguchi A."/>
        </authorList>
    </citation>
    <scope>NUCLEOTIDE SEQUENCE [LARGE SCALE GENOMIC DNA]</scope>
    <source>
        <strain evidence="4 5">NBRC 16266</strain>
    </source>
</reference>
<accession>A0A5M3X2Q0</accession>
<organism evidence="4 5">
    <name type="scientific">Acrocarpospora macrocephala</name>
    <dbReference type="NCBI Taxonomy" id="150177"/>
    <lineage>
        <taxon>Bacteria</taxon>
        <taxon>Bacillati</taxon>
        <taxon>Actinomycetota</taxon>
        <taxon>Actinomycetes</taxon>
        <taxon>Streptosporangiales</taxon>
        <taxon>Streptosporangiaceae</taxon>
        <taxon>Acrocarpospora</taxon>
    </lineage>
</organism>
<evidence type="ECO:0000259" key="2">
    <source>
        <dbReference type="Pfam" id="PF03972"/>
    </source>
</evidence>
<dbReference type="PANTHER" id="PTHR16943">
    <property type="entry name" value="2-METHYLCITRATE DEHYDRATASE-RELATED"/>
    <property type="match status" value="1"/>
</dbReference>
<keyword evidence="5" id="KW-1185">Reference proteome</keyword>
<dbReference type="Pfam" id="PF19305">
    <property type="entry name" value="MmgE_PrpD_C"/>
    <property type="match status" value="1"/>
</dbReference>
<dbReference type="InterPro" id="IPR045336">
    <property type="entry name" value="MmgE_PrpD_N"/>
</dbReference>
<dbReference type="OrthoDB" id="9797528at2"/>
<dbReference type="InterPro" id="IPR036148">
    <property type="entry name" value="MmgE/PrpD_sf"/>
</dbReference>
<dbReference type="RefSeq" id="WP_155358369.1">
    <property type="nucleotide sequence ID" value="NZ_BAAAHL010000044.1"/>
</dbReference>
<evidence type="ECO:0000313" key="5">
    <source>
        <dbReference type="Proteomes" id="UP000331127"/>
    </source>
</evidence>
<evidence type="ECO:0000259" key="3">
    <source>
        <dbReference type="Pfam" id="PF19305"/>
    </source>
</evidence>
<dbReference type="InterPro" id="IPR042188">
    <property type="entry name" value="MmgE/PrpD_sf_2"/>
</dbReference>
<sequence length="470" mass="49043">MPEIQRQLAAFIEGSATADLPDDVLDQAKRSLADTAAVAVAGTRSDLATPIARYLSGTSGAYAVLGTQIRTSADRAALANGALAHALDFDDTVSAMPGHPGGVILPALLAALGQEPRSGNELLRAFVTGYEVATKFGAAIGSGHYNRGWHSTGTIGVFGACAAVAALLRLDREQIAAALGIAASMASGLRVNFGTMTKPLHSGWAASAGLTAATLAASGYTGLAAALDGKGGFFDVYGTAESTPESFIESLGAPYTLASPGISIKKYPCCFAMHRTIDALERMRAAGILGDPERVRSAGVHVPPGTLKPLPYTRPVTGLQGKFSMEYALAVGVHDGDFGLSAFTDEAVRRPEIKEVIERTFVVEDPECSPGDPDGRRASAGTRGFVDVRIELTNGERHRLQVRHAPGSPARPLSWASLREKFFACTEYGRLPAEHARAALDLIEGLTEVADVSRLVTHLAPVAEVADAVA</sequence>
<feature type="domain" description="MmgE/PrpD C-terminal" evidence="3">
    <location>
        <begin position="267"/>
        <end position="442"/>
    </location>
</feature>